<dbReference type="GO" id="GO:0046872">
    <property type="term" value="F:metal ion binding"/>
    <property type="evidence" value="ECO:0007669"/>
    <property type="project" value="InterPro"/>
</dbReference>
<dbReference type="PANTHER" id="PTHR11851">
    <property type="entry name" value="METALLOPROTEASE"/>
    <property type="match status" value="1"/>
</dbReference>
<dbReference type="GO" id="GO:0008233">
    <property type="term" value="F:peptidase activity"/>
    <property type="evidence" value="ECO:0007669"/>
    <property type="project" value="UniProtKB-KW"/>
</dbReference>
<dbReference type="Pfam" id="PF00675">
    <property type="entry name" value="Peptidase_M16"/>
    <property type="match status" value="2"/>
</dbReference>
<evidence type="ECO:0000256" key="2">
    <source>
        <dbReference type="SAM" id="SignalP"/>
    </source>
</evidence>
<feature type="domain" description="Peptidase M16 N-terminal" evidence="3">
    <location>
        <begin position="455"/>
        <end position="595"/>
    </location>
</feature>
<evidence type="ECO:0000259" key="3">
    <source>
        <dbReference type="Pfam" id="PF00675"/>
    </source>
</evidence>
<dbReference type="SUPFAM" id="SSF63411">
    <property type="entry name" value="LuxS/MPP-like metallohydrolase"/>
    <property type="match status" value="4"/>
</dbReference>
<dbReference type="Gene3D" id="3.30.830.10">
    <property type="entry name" value="Metalloenzyme, LuxS/M16 peptidase-like"/>
    <property type="match status" value="4"/>
</dbReference>
<feature type="chain" id="PRO_5003598326" evidence="2">
    <location>
        <begin position="25"/>
        <end position="849"/>
    </location>
</feature>
<feature type="domain" description="Peptidase M16 N-terminal" evidence="3">
    <location>
        <begin position="39"/>
        <end position="182"/>
    </location>
</feature>
<sequence>MKRFAILALLLVTLVTWSLPHALAQPTVHEFTLDNGLKVLLVPKPGTGITAVDIWVNVGSLNETREISGISHFFEHMLFKGTERRPGGIDKEIEALGGRTNAATSYDFTHYYIILPSEHTELAIDIIADITQNSSFPEEEIAREKEVVLREQDQRTDDPGSFAFFTLRQDFYTVHPYKLPIIGFADSLGRLTREDFLNWMKAYYVPNNMTLIVAGDIEIEKTLQIVREKFGAMQPKAIPAQTYPQEPARTEKTVKEIRRDVSQGYLIFAWPGPSVKDAQDVYAMDVLITLLSDGRSSRFYKKLRKELGLVTTIDAGYFTQKEPGIFNIYAEFPYENRAAVEQTILAELKEILDGKLNPDEVERAKTVLLAREALQAETAAGLASTLGFYSVVAGDYQFALTYPEKIRAVTVSDILNIARKYINLDTYYELVLIPEGAPEPETQELITLPNGLKLILRQDPSAETVALQAFVGTGARAEPAELPGIAELTSRLLLRGTTTRSEEEIFTEIENLGAQLSQDVLADMAHVTLVAPKETVERALPIYLDVLLNPAFAPDEVERAKTEFIREIRAQADQNFSVIYNNFQSALYGAHPYGRIPTPESIARITRDDIVQFYKKYYVPNNMTIVAVGAFDRALVEALLRAKLQELPKGAEELPLKPQPVSLALTENKRVEATKRSNLSWLILGYPAPPVASPDYPAMKLLNAILGGGMSSRLFSELRDKRGLAYSTGSFYPSRAEESHLVTYIIALPENAETAQQGIVEIIKEIQENGVPNEELERAKSYVIGNYRIDHETTERRAWYLGWYETLGVGYQMDARYPELIQSVTSDDIKRVAQKYLQNYVLSVLGPGS</sequence>
<keyword evidence="5" id="KW-0378">Hydrolase</keyword>
<dbReference type="InterPro" id="IPR011249">
    <property type="entry name" value="Metalloenz_LuxS/M16"/>
</dbReference>
<comment type="similarity">
    <text evidence="1">Belongs to the peptidase M16 family.</text>
</comment>
<keyword evidence="5" id="KW-0645">Protease</keyword>
<dbReference type="InterPro" id="IPR050361">
    <property type="entry name" value="MPP/UQCRC_Complex"/>
</dbReference>
<reference evidence="5" key="2">
    <citation type="journal article" date="2012" name="PLoS ONE">
        <title>A Deeply Branching Thermophilic Bacterium with an Ancient Acetyl-CoA Pathway Dominates a Subsurface Ecosystem.</title>
        <authorList>
            <person name="Takami H."/>
            <person name="Noguchi H."/>
            <person name="Takaki Y."/>
            <person name="Uchiyama I."/>
            <person name="Toyoda A."/>
            <person name="Nishi S."/>
            <person name="Chee G.-J."/>
            <person name="Arai W."/>
            <person name="Nunoura T."/>
            <person name="Itoh T."/>
            <person name="Hattori M."/>
            <person name="Takai K."/>
        </authorList>
    </citation>
    <scope>NUCLEOTIDE SEQUENCE</scope>
</reference>
<gene>
    <name evidence="5" type="ORF">HGMM_OP4C461</name>
</gene>
<dbReference type="PANTHER" id="PTHR11851:SF49">
    <property type="entry name" value="MITOCHONDRIAL-PROCESSING PEPTIDASE SUBUNIT ALPHA"/>
    <property type="match status" value="1"/>
</dbReference>
<feature type="signal peptide" evidence="2">
    <location>
        <begin position="1"/>
        <end position="24"/>
    </location>
</feature>
<proteinExistence type="inferred from homology"/>
<evidence type="ECO:0000259" key="4">
    <source>
        <dbReference type="Pfam" id="PF05193"/>
    </source>
</evidence>
<dbReference type="InterPro" id="IPR011765">
    <property type="entry name" value="Pept_M16_N"/>
</dbReference>
<accession>H5STH5</accession>
<dbReference type="GO" id="GO:0006508">
    <property type="term" value="P:proteolysis"/>
    <property type="evidence" value="ECO:0007669"/>
    <property type="project" value="UniProtKB-KW"/>
</dbReference>
<feature type="domain" description="Peptidase M16 C-terminal" evidence="4">
    <location>
        <begin position="604"/>
        <end position="781"/>
    </location>
</feature>
<protein>
    <submittedName>
        <fullName evidence="5">Zinc protease</fullName>
    </submittedName>
</protein>
<dbReference type="EMBL" id="AP011803">
    <property type="protein sequence ID" value="BAL59825.1"/>
    <property type="molecule type" value="Genomic_DNA"/>
</dbReference>
<organism evidence="5">
    <name type="scientific">Acetithermum autotrophicum</name>
    <dbReference type="NCBI Taxonomy" id="1446466"/>
    <lineage>
        <taxon>Bacteria</taxon>
        <taxon>Candidatus Bipolaricaulota</taxon>
        <taxon>Candidatus Acetithermum</taxon>
    </lineage>
</organism>
<dbReference type="InterPro" id="IPR007863">
    <property type="entry name" value="Peptidase_M16_C"/>
</dbReference>
<dbReference type="Pfam" id="PF05193">
    <property type="entry name" value="Peptidase_M16_C"/>
    <property type="match status" value="2"/>
</dbReference>
<evidence type="ECO:0000313" key="5">
    <source>
        <dbReference type="EMBL" id="BAL59825.1"/>
    </source>
</evidence>
<evidence type="ECO:0000256" key="1">
    <source>
        <dbReference type="ARBA" id="ARBA00007261"/>
    </source>
</evidence>
<keyword evidence="2" id="KW-0732">Signal</keyword>
<name>H5STH5_ACEAU</name>
<dbReference type="AlphaFoldDB" id="H5STH5"/>
<feature type="domain" description="Peptidase M16 C-terminal" evidence="4">
    <location>
        <begin position="191"/>
        <end position="367"/>
    </location>
</feature>
<reference evidence="5" key="1">
    <citation type="journal article" date="2005" name="Environ. Microbiol.">
        <title>Genetic and functional properties of uncultivated thermophilic crenarchaeotes from a subsurface gold mine as revealed by analysis of genome fragments.</title>
        <authorList>
            <person name="Nunoura T."/>
            <person name="Hirayama H."/>
            <person name="Takami H."/>
            <person name="Oida H."/>
            <person name="Nishi S."/>
            <person name="Shimamura S."/>
            <person name="Suzuki Y."/>
            <person name="Inagaki F."/>
            <person name="Takai K."/>
            <person name="Nealson K.H."/>
            <person name="Horikoshi K."/>
        </authorList>
    </citation>
    <scope>NUCLEOTIDE SEQUENCE</scope>
</reference>